<organism evidence="3 4">
    <name type="scientific">Azospirillum thermophilum</name>
    <dbReference type="NCBI Taxonomy" id="2202148"/>
    <lineage>
        <taxon>Bacteria</taxon>
        <taxon>Pseudomonadati</taxon>
        <taxon>Pseudomonadota</taxon>
        <taxon>Alphaproteobacteria</taxon>
        <taxon>Rhodospirillales</taxon>
        <taxon>Azospirillaceae</taxon>
        <taxon>Azospirillum</taxon>
    </lineage>
</organism>
<feature type="compositionally biased region" description="Gly residues" evidence="1">
    <location>
        <begin position="9"/>
        <end position="19"/>
    </location>
</feature>
<keyword evidence="4" id="KW-1185">Reference proteome</keyword>
<dbReference type="InterPro" id="IPR050261">
    <property type="entry name" value="FrsA_esterase"/>
</dbReference>
<dbReference type="KEGG" id="azz:DEW08_01755"/>
<dbReference type="InterPro" id="IPR029058">
    <property type="entry name" value="AB_hydrolase_fold"/>
</dbReference>
<evidence type="ECO:0000256" key="1">
    <source>
        <dbReference type="SAM" id="MobiDB-lite"/>
    </source>
</evidence>
<dbReference type="InterPro" id="IPR022742">
    <property type="entry name" value="Hydrolase_4"/>
</dbReference>
<dbReference type="OrthoDB" id="249225at2"/>
<dbReference type="SUPFAM" id="SSF53474">
    <property type="entry name" value="alpha/beta-Hydrolases"/>
    <property type="match status" value="2"/>
</dbReference>
<evidence type="ECO:0000313" key="4">
    <source>
        <dbReference type="Proteomes" id="UP000245629"/>
    </source>
</evidence>
<sequence length="616" mass="65545">MRWHPSASGGEGRGDGNLAGCGQARLQGDGMKPVPVVFEGCFGWLHPASGRRGVVLCSPHGYEELCAHRAWGGLAAGLAAAGLPTLRFDYHGLGDSAGEDTDPARVRAWLDSIHAAVRRLREDTGVDEVALAGLRLGGLLAAAAAAEIGGITALALVSPFVSGRMAVRETRAFARMMPQPEGVEVLPHRADDLNVAGFALTAATRNDLERIDLRTLEAAPAPRILLLDRPEARATQELAERLRALGAEVAEEAMPDGSDLVRKVQAGDGARRSFARLTGWLADGAEPGGSVSLTERPAGLMMPHAVERPVFFGEDEELFGIYCAPVVADPLHDRPAVIFLNSGATHHIGSGRAWVLQARRLAANGYASLRIDVAGLGDSPARPGRPDNILYRRDTQPDVRAAIDWLEEQGHGRCVVVGLCAGAAQALHGVLNDGRGPWRNGGRVAGVALINPGRFRLGAGDHVDAVQQSGIHRSTGGYLRELGKPDKLLSVLRNHRRGVRLAKRLAGRLAQRALQTVGLGGSVPRWFQRLSAEGRRVLLVYSIGDVTLREFELQLGRDGEKLRGLPNVTLSYLPGADHSVTEWAAQDRLGGLLDELLAAVDADAGAKRAPEVLRSA</sequence>
<reference evidence="4" key="1">
    <citation type="submission" date="2018-05" db="EMBL/GenBank/DDBJ databases">
        <title>Azospirillum thermophila sp. nov., a novel isolated from hot spring.</title>
        <authorList>
            <person name="Zhao Z."/>
        </authorList>
    </citation>
    <scope>NUCLEOTIDE SEQUENCE [LARGE SCALE GENOMIC DNA]</scope>
    <source>
        <strain evidence="4">CFH 70021</strain>
    </source>
</reference>
<dbReference type="EMBL" id="CP029352">
    <property type="protein sequence ID" value="AWK85076.1"/>
    <property type="molecule type" value="Genomic_DNA"/>
</dbReference>
<dbReference type="Proteomes" id="UP000245629">
    <property type="component" value="Chromosome 1"/>
</dbReference>
<gene>
    <name evidence="3" type="ORF">DEW08_01755</name>
</gene>
<dbReference type="AlphaFoldDB" id="A0A2S2CKV3"/>
<dbReference type="PANTHER" id="PTHR22946">
    <property type="entry name" value="DIENELACTONE HYDROLASE DOMAIN-CONTAINING PROTEIN-RELATED"/>
    <property type="match status" value="1"/>
</dbReference>
<dbReference type="GO" id="GO:0016787">
    <property type="term" value="F:hydrolase activity"/>
    <property type="evidence" value="ECO:0007669"/>
    <property type="project" value="UniProtKB-KW"/>
</dbReference>
<evidence type="ECO:0000313" key="3">
    <source>
        <dbReference type="EMBL" id="AWK85076.1"/>
    </source>
</evidence>
<dbReference type="Gene3D" id="3.40.50.1820">
    <property type="entry name" value="alpha/beta hydrolase"/>
    <property type="match status" value="2"/>
</dbReference>
<evidence type="ECO:0000259" key="2">
    <source>
        <dbReference type="Pfam" id="PF12146"/>
    </source>
</evidence>
<accession>A0A2S2CKV3</accession>
<name>A0A2S2CKV3_9PROT</name>
<feature type="domain" description="Serine aminopeptidase S33" evidence="2">
    <location>
        <begin position="58"/>
        <end position="176"/>
    </location>
</feature>
<keyword evidence="3" id="KW-0378">Hydrolase</keyword>
<feature type="region of interest" description="Disordered" evidence="1">
    <location>
        <begin position="1"/>
        <end position="21"/>
    </location>
</feature>
<protein>
    <submittedName>
        <fullName evidence="3">Alpha/beta hydrolase</fullName>
    </submittedName>
</protein>
<dbReference type="Pfam" id="PF12146">
    <property type="entry name" value="Hydrolase_4"/>
    <property type="match status" value="1"/>
</dbReference>
<proteinExistence type="predicted"/>